<dbReference type="InterPro" id="IPR013328">
    <property type="entry name" value="6PGD_dom2"/>
</dbReference>
<evidence type="ECO:0000313" key="4">
    <source>
        <dbReference type="EMBL" id="OHA06849.1"/>
    </source>
</evidence>
<accession>A0A1G2L7X8</accession>
<comment type="caution">
    <text evidence="4">The sequence shown here is derived from an EMBL/GenBank/DDBJ whole genome shotgun (WGS) entry which is preliminary data.</text>
</comment>
<dbReference type="Pfam" id="PF03721">
    <property type="entry name" value="UDPG_MGDP_dh_N"/>
    <property type="match status" value="1"/>
</dbReference>
<dbReference type="GO" id="GO:0051287">
    <property type="term" value="F:NAD binding"/>
    <property type="evidence" value="ECO:0007669"/>
    <property type="project" value="InterPro"/>
</dbReference>
<dbReference type="InterPro" id="IPR036291">
    <property type="entry name" value="NAD(P)-bd_dom_sf"/>
</dbReference>
<dbReference type="Pfam" id="PF00984">
    <property type="entry name" value="UDPG_MGDP_dh"/>
    <property type="match status" value="1"/>
</dbReference>
<sequence length="272" mass="30353">MMKIGIIGLGFLGGSMDRYFSESGFSPLRYDKKGIGSPEEVNKADAVFVCVNTPYDHKTGDIDLSYIESAVKSLGGSKIVIFRSTIPPGTTDDFQKRFLQHKFLFNPEFLRAKFAYEDFIKPPRQVVGFTEKSKDVAGDILEILPKAPEEYTKIVPAHSAEIIKYAANTMLAVKVALANKVYEITEAAGADYDEVKHLLGADNRIGHWGLDVMYEDFRGYNGTCFPKDVRTLVSRGKKLGVDMKWLEALDDENIALLARQGLMPDYGHPKKI</sequence>
<organism evidence="4 5">
    <name type="scientific">Candidatus Sungbacteria bacterium RIFCSPLOWO2_01_FULL_47_10</name>
    <dbReference type="NCBI Taxonomy" id="1802276"/>
    <lineage>
        <taxon>Bacteria</taxon>
        <taxon>Candidatus Sungiibacteriota</taxon>
    </lineage>
</organism>
<dbReference type="PANTHER" id="PTHR43750">
    <property type="entry name" value="UDP-GLUCOSE 6-DEHYDROGENASE TUAD"/>
    <property type="match status" value="1"/>
</dbReference>
<evidence type="ECO:0000313" key="5">
    <source>
        <dbReference type="Proteomes" id="UP000177982"/>
    </source>
</evidence>
<dbReference type="SUPFAM" id="SSF48179">
    <property type="entry name" value="6-phosphogluconate dehydrogenase C-terminal domain-like"/>
    <property type="match status" value="1"/>
</dbReference>
<comment type="similarity">
    <text evidence="1">Belongs to the UDP-glucose/GDP-mannose dehydrogenase family.</text>
</comment>
<feature type="domain" description="UDP-glucose/GDP-mannose dehydrogenase dimerisation" evidence="2">
    <location>
        <begin position="159"/>
        <end position="253"/>
    </location>
</feature>
<dbReference type="AlphaFoldDB" id="A0A1G2L7X8"/>
<name>A0A1G2L7X8_9BACT</name>
<evidence type="ECO:0000256" key="1">
    <source>
        <dbReference type="ARBA" id="ARBA00006601"/>
    </source>
</evidence>
<dbReference type="InterPro" id="IPR008927">
    <property type="entry name" value="6-PGluconate_DH-like_C_sf"/>
</dbReference>
<dbReference type="PANTHER" id="PTHR43750:SF3">
    <property type="entry name" value="UDP-GLUCOSE 6-DEHYDROGENASE TUAD"/>
    <property type="match status" value="1"/>
</dbReference>
<evidence type="ECO:0000259" key="3">
    <source>
        <dbReference type="Pfam" id="PF03721"/>
    </source>
</evidence>
<evidence type="ECO:0000259" key="2">
    <source>
        <dbReference type="Pfam" id="PF00984"/>
    </source>
</evidence>
<dbReference type="SUPFAM" id="SSF51735">
    <property type="entry name" value="NAD(P)-binding Rossmann-fold domains"/>
    <property type="match status" value="1"/>
</dbReference>
<protein>
    <recommendedName>
        <fullName evidence="6">UDP-glucose/GDP-mannose dehydrogenase dimerisation domain-containing protein</fullName>
    </recommendedName>
</protein>
<dbReference type="Gene3D" id="1.10.1040.10">
    <property type="entry name" value="N-(1-d-carboxylethyl)-l-norvaline Dehydrogenase, domain 2"/>
    <property type="match status" value="1"/>
</dbReference>
<dbReference type="Proteomes" id="UP000177982">
    <property type="component" value="Unassembled WGS sequence"/>
</dbReference>
<evidence type="ECO:0008006" key="6">
    <source>
        <dbReference type="Google" id="ProtNLM"/>
    </source>
</evidence>
<gene>
    <name evidence="4" type="ORF">A2934_00615</name>
</gene>
<dbReference type="GO" id="GO:0016616">
    <property type="term" value="F:oxidoreductase activity, acting on the CH-OH group of donors, NAD or NADP as acceptor"/>
    <property type="evidence" value="ECO:0007669"/>
    <property type="project" value="InterPro"/>
</dbReference>
<proteinExistence type="inferred from homology"/>
<dbReference type="InterPro" id="IPR014026">
    <property type="entry name" value="UDP-Glc/GDP-Man_DH_dimer"/>
</dbReference>
<dbReference type="InterPro" id="IPR001732">
    <property type="entry name" value="UDP-Glc/GDP-Man_DH_N"/>
</dbReference>
<feature type="domain" description="UDP-glucose/GDP-mannose dehydrogenase N-terminal" evidence="3">
    <location>
        <begin position="39"/>
        <end position="135"/>
    </location>
</feature>
<dbReference type="EMBL" id="MHQO01000022">
    <property type="protein sequence ID" value="OHA06849.1"/>
    <property type="molecule type" value="Genomic_DNA"/>
</dbReference>
<reference evidence="4 5" key="1">
    <citation type="journal article" date="2016" name="Nat. Commun.">
        <title>Thousands of microbial genomes shed light on interconnected biogeochemical processes in an aquifer system.</title>
        <authorList>
            <person name="Anantharaman K."/>
            <person name="Brown C.T."/>
            <person name="Hug L.A."/>
            <person name="Sharon I."/>
            <person name="Castelle C.J."/>
            <person name="Probst A.J."/>
            <person name="Thomas B.C."/>
            <person name="Singh A."/>
            <person name="Wilkins M.J."/>
            <person name="Karaoz U."/>
            <person name="Brodie E.L."/>
            <person name="Williams K.H."/>
            <person name="Hubbard S.S."/>
            <person name="Banfield J.F."/>
        </authorList>
    </citation>
    <scope>NUCLEOTIDE SEQUENCE [LARGE SCALE GENOMIC DNA]</scope>
</reference>
<dbReference type="Gene3D" id="3.40.50.720">
    <property type="entry name" value="NAD(P)-binding Rossmann-like Domain"/>
    <property type="match status" value="1"/>
</dbReference>